<organism evidence="1 2">
    <name type="scientific">Stephania yunnanensis</name>
    <dbReference type="NCBI Taxonomy" id="152371"/>
    <lineage>
        <taxon>Eukaryota</taxon>
        <taxon>Viridiplantae</taxon>
        <taxon>Streptophyta</taxon>
        <taxon>Embryophyta</taxon>
        <taxon>Tracheophyta</taxon>
        <taxon>Spermatophyta</taxon>
        <taxon>Magnoliopsida</taxon>
        <taxon>Ranunculales</taxon>
        <taxon>Menispermaceae</taxon>
        <taxon>Menispermoideae</taxon>
        <taxon>Cissampelideae</taxon>
        <taxon>Stephania</taxon>
    </lineage>
</organism>
<dbReference type="Proteomes" id="UP001420932">
    <property type="component" value="Unassembled WGS sequence"/>
</dbReference>
<evidence type="ECO:0000313" key="2">
    <source>
        <dbReference type="Proteomes" id="UP001420932"/>
    </source>
</evidence>
<sequence>MEKWQRPCRGRLRCNTDASVFRKRGVSSYEAVLKDEEGRFVTALGGMWESMVEPSLTEVIGVREALSYL</sequence>
<proteinExistence type="predicted"/>
<keyword evidence="2" id="KW-1185">Reference proteome</keyword>
<gene>
    <name evidence="1" type="ORF">Syun_018869</name>
</gene>
<accession>A0AAP0NVE5</accession>
<protein>
    <recommendedName>
        <fullName evidence="3">RNase H type-1 domain-containing protein</fullName>
    </recommendedName>
</protein>
<evidence type="ECO:0000313" key="1">
    <source>
        <dbReference type="EMBL" id="KAK9121252.1"/>
    </source>
</evidence>
<evidence type="ECO:0008006" key="3">
    <source>
        <dbReference type="Google" id="ProtNLM"/>
    </source>
</evidence>
<dbReference type="EMBL" id="JBBNAF010000008">
    <property type="protein sequence ID" value="KAK9121252.1"/>
    <property type="molecule type" value="Genomic_DNA"/>
</dbReference>
<comment type="caution">
    <text evidence="1">The sequence shown here is derived from an EMBL/GenBank/DDBJ whole genome shotgun (WGS) entry which is preliminary data.</text>
</comment>
<reference evidence="1 2" key="1">
    <citation type="submission" date="2024-01" db="EMBL/GenBank/DDBJ databases">
        <title>Genome assemblies of Stephania.</title>
        <authorList>
            <person name="Yang L."/>
        </authorList>
    </citation>
    <scope>NUCLEOTIDE SEQUENCE [LARGE SCALE GENOMIC DNA]</scope>
    <source>
        <strain evidence="1">YNDBR</strain>
        <tissue evidence="1">Leaf</tissue>
    </source>
</reference>
<dbReference type="AlphaFoldDB" id="A0AAP0NVE5"/>
<name>A0AAP0NVE5_9MAGN</name>